<sequence length="76" mass="9284">MIYEPHQCLQIRYATFPTLKEWKICKETQRNKLPKLQLHVYDFLIEALFHCMSEIKDEREKALRLRHLKLSITQLN</sequence>
<gene>
    <name evidence="1" type="ORF">CLUMA_CG021628</name>
</gene>
<keyword evidence="2" id="KW-1185">Reference proteome</keyword>
<evidence type="ECO:0000313" key="2">
    <source>
        <dbReference type="Proteomes" id="UP000183832"/>
    </source>
</evidence>
<organism evidence="1 2">
    <name type="scientific">Clunio marinus</name>
    <dbReference type="NCBI Taxonomy" id="568069"/>
    <lineage>
        <taxon>Eukaryota</taxon>
        <taxon>Metazoa</taxon>
        <taxon>Ecdysozoa</taxon>
        <taxon>Arthropoda</taxon>
        <taxon>Hexapoda</taxon>
        <taxon>Insecta</taxon>
        <taxon>Pterygota</taxon>
        <taxon>Neoptera</taxon>
        <taxon>Endopterygota</taxon>
        <taxon>Diptera</taxon>
        <taxon>Nematocera</taxon>
        <taxon>Chironomoidea</taxon>
        <taxon>Chironomidae</taxon>
        <taxon>Clunio</taxon>
    </lineage>
</organism>
<reference evidence="1 2" key="1">
    <citation type="submission" date="2015-04" db="EMBL/GenBank/DDBJ databases">
        <authorList>
            <person name="Syromyatnikov M.Y."/>
            <person name="Popov V.N."/>
        </authorList>
    </citation>
    <scope>NUCLEOTIDE SEQUENCE [LARGE SCALE GENOMIC DNA]</scope>
</reference>
<dbReference type="EMBL" id="CVRI01000075">
    <property type="protein sequence ID" value="CRL08326.1"/>
    <property type="molecule type" value="Genomic_DNA"/>
</dbReference>
<protein>
    <submittedName>
        <fullName evidence="1">CLUMA_CG021628, isoform A</fullName>
    </submittedName>
</protein>
<dbReference type="Proteomes" id="UP000183832">
    <property type="component" value="Unassembled WGS sequence"/>
</dbReference>
<evidence type="ECO:0000313" key="1">
    <source>
        <dbReference type="EMBL" id="CRL08326.1"/>
    </source>
</evidence>
<name>A0A1J1J9X2_9DIPT</name>
<proteinExistence type="predicted"/>
<accession>A0A1J1J9X2</accession>
<dbReference type="AlphaFoldDB" id="A0A1J1J9X2"/>